<dbReference type="SUPFAM" id="SSF161098">
    <property type="entry name" value="MetI-like"/>
    <property type="match status" value="1"/>
</dbReference>
<accession>A0A329MP86</accession>
<feature type="transmembrane region" description="Helical" evidence="7">
    <location>
        <begin position="252"/>
        <end position="277"/>
    </location>
</feature>
<keyword evidence="6 7" id="KW-0472">Membrane</keyword>
<evidence type="ECO:0000256" key="2">
    <source>
        <dbReference type="ARBA" id="ARBA00022448"/>
    </source>
</evidence>
<feature type="transmembrane region" description="Helical" evidence="7">
    <location>
        <begin position="95"/>
        <end position="115"/>
    </location>
</feature>
<evidence type="ECO:0000256" key="3">
    <source>
        <dbReference type="ARBA" id="ARBA00022475"/>
    </source>
</evidence>
<feature type="transmembrane region" description="Helical" evidence="7">
    <location>
        <begin position="7"/>
        <end position="25"/>
    </location>
</feature>
<dbReference type="PANTHER" id="PTHR43227">
    <property type="entry name" value="BLL4140 PROTEIN"/>
    <property type="match status" value="1"/>
</dbReference>
<organism evidence="9 10">
    <name type="scientific">Paenibacillus contaminans</name>
    <dbReference type="NCBI Taxonomy" id="450362"/>
    <lineage>
        <taxon>Bacteria</taxon>
        <taxon>Bacillati</taxon>
        <taxon>Bacillota</taxon>
        <taxon>Bacilli</taxon>
        <taxon>Bacillales</taxon>
        <taxon>Paenibacillaceae</taxon>
        <taxon>Paenibacillus</taxon>
    </lineage>
</organism>
<dbReference type="InterPro" id="IPR035906">
    <property type="entry name" value="MetI-like_sf"/>
</dbReference>
<feature type="domain" description="ABC transmembrane type-1" evidence="8">
    <location>
        <begin position="58"/>
        <end position="273"/>
    </location>
</feature>
<sequence length="286" mass="32365">MMILPSVVLLFIYSYIPMAGITIAFEKYMPAKGIFHSPKVGWKNFKWLLEYPDIGRIMFNTVSIAIMKMIVGLIVPIVVAILLNEIRKQLFKRVFQTLVYLPHFLSWVLLGGILIDILSPSTGIVNKALEFIGIDPIYFLGNNRWFPAVIVLSDVWKEFGFGTIVYLAALTSINPSLYEAAEMDGANRWKQTWHITLPGMLPVIILLATLSLGNVLNAGFDQVFNLYSPQVYESGDIIDTLVYRLGLEQFQYGVATAVGLFKSVVSLVFISMSYFLAYRFANYRIF</sequence>
<evidence type="ECO:0000256" key="4">
    <source>
        <dbReference type="ARBA" id="ARBA00022692"/>
    </source>
</evidence>
<dbReference type="PROSITE" id="PS50928">
    <property type="entry name" value="ABC_TM1"/>
    <property type="match status" value="1"/>
</dbReference>
<dbReference type="GO" id="GO:0055085">
    <property type="term" value="P:transmembrane transport"/>
    <property type="evidence" value="ECO:0007669"/>
    <property type="project" value="InterPro"/>
</dbReference>
<dbReference type="InterPro" id="IPR050809">
    <property type="entry name" value="UgpAE/MalFG_permease"/>
</dbReference>
<evidence type="ECO:0000259" key="8">
    <source>
        <dbReference type="PROSITE" id="PS50928"/>
    </source>
</evidence>
<keyword evidence="3" id="KW-1003">Cell membrane</keyword>
<keyword evidence="4 7" id="KW-0812">Transmembrane</keyword>
<dbReference type="PANTHER" id="PTHR43227:SF11">
    <property type="entry name" value="BLL4140 PROTEIN"/>
    <property type="match status" value="1"/>
</dbReference>
<protein>
    <submittedName>
        <fullName evidence="9">Sugar ABC transporter permease</fullName>
    </submittedName>
</protein>
<keyword evidence="5 7" id="KW-1133">Transmembrane helix</keyword>
<gene>
    <name evidence="9" type="ORF">DQG23_09450</name>
</gene>
<comment type="caution">
    <text evidence="9">The sequence shown here is derived from an EMBL/GenBank/DDBJ whole genome shotgun (WGS) entry which is preliminary data.</text>
</comment>
<dbReference type="InterPro" id="IPR000515">
    <property type="entry name" value="MetI-like"/>
</dbReference>
<dbReference type="CDD" id="cd06261">
    <property type="entry name" value="TM_PBP2"/>
    <property type="match status" value="1"/>
</dbReference>
<dbReference type="Gene3D" id="1.10.3720.10">
    <property type="entry name" value="MetI-like"/>
    <property type="match status" value="1"/>
</dbReference>
<feature type="transmembrane region" description="Helical" evidence="7">
    <location>
        <begin position="199"/>
        <end position="220"/>
    </location>
</feature>
<comment type="similarity">
    <text evidence="7">Belongs to the binding-protein-dependent transport system permease family.</text>
</comment>
<evidence type="ECO:0000313" key="10">
    <source>
        <dbReference type="Proteomes" id="UP000250369"/>
    </source>
</evidence>
<reference evidence="9 10" key="1">
    <citation type="journal article" date="2009" name="Int. J. Syst. Evol. Microbiol.">
        <title>Paenibacillus contaminans sp. nov., isolated from a contaminated laboratory plate.</title>
        <authorList>
            <person name="Chou J.H."/>
            <person name="Lee J.H."/>
            <person name="Lin M.C."/>
            <person name="Chang P.S."/>
            <person name="Arun A.B."/>
            <person name="Young C.C."/>
            <person name="Chen W.M."/>
        </authorList>
    </citation>
    <scope>NUCLEOTIDE SEQUENCE [LARGE SCALE GENOMIC DNA]</scope>
    <source>
        <strain evidence="9 10">CKOBP-6</strain>
    </source>
</reference>
<dbReference type="GO" id="GO:0005886">
    <property type="term" value="C:plasma membrane"/>
    <property type="evidence" value="ECO:0007669"/>
    <property type="project" value="UniProtKB-SubCell"/>
</dbReference>
<feature type="transmembrane region" description="Helical" evidence="7">
    <location>
        <begin position="159"/>
        <end position="178"/>
    </location>
</feature>
<dbReference type="OrthoDB" id="9785836at2"/>
<dbReference type="AlphaFoldDB" id="A0A329MP86"/>
<dbReference type="Pfam" id="PF00528">
    <property type="entry name" value="BPD_transp_1"/>
    <property type="match status" value="1"/>
</dbReference>
<comment type="subcellular location">
    <subcellularLocation>
        <location evidence="1 7">Cell membrane</location>
        <topology evidence="1 7">Multi-pass membrane protein</topology>
    </subcellularLocation>
</comment>
<name>A0A329MP86_9BACL</name>
<evidence type="ECO:0000256" key="7">
    <source>
        <dbReference type="RuleBase" id="RU363032"/>
    </source>
</evidence>
<evidence type="ECO:0000256" key="1">
    <source>
        <dbReference type="ARBA" id="ARBA00004651"/>
    </source>
</evidence>
<dbReference type="EMBL" id="QMFB01000004">
    <property type="protein sequence ID" value="RAV21709.1"/>
    <property type="molecule type" value="Genomic_DNA"/>
</dbReference>
<keyword evidence="10" id="KW-1185">Reference proteome</keyword>
<dbReference type="Proteomes" id="UP000250369">
    <property type="component" value="Unassembled WGS sequence"/>
</dbReference>
<evidence type="ECO:0000313" key="9">
    <source>
        <dbReference type="EMBL" id="RAV21709.1"/>
    </source>
</evidence>
<evidence type="ECO:0000256" key="5">
    <source>
        <dbReference type="ARBA" id="ARBA00022989"/>
    </source>
</evidence>
<keyword evidence="2 7" id="KW-0813">Transport</keyword>
<proteinExistence type="inferred from homology"/>
<evidence type="ECO:0000256" key="6">
    <source>
        <dbReference type="ARBA" id="ARBA00023136"/>
    </source>
</evidence>
<feature type="transmembrane region" description="Helical" evidence="7">
    <location>
        <begin position="57"/>
        <end position="83"/>
    </location>
</feature>